<reference evidence="1" key="1">
    <citation type="submission" date="2022-07" db="EMBL/GenBank/DDBJ databases">
        <title>Phylogenomic reconstructions and comparative analyses of Kickxellomycotina fungi.</title>
        <authorList>
            <person name="Reynolds N.K."/>
            <person name="Stajich J.E."/>
            <person name="Barry K."/>
            <person name="Grigoriev I.V."/>
            <person name="Crous P."/>
            <person name="Smith M.E."/>
        </authorList>
    </citation>
    <scope>NUCLEOTIDE SEQUENCE</scope>
    <source>
        <strain evidence="1">NRRL 5244</strain>
    </source>
</reference>
<evidence type="ECO:0000313" key="2">
    <source>
        <dbReference type="Proteomes" id="UP001150603"/>
    </source>
</evidence>
<proteinExistence type="predicted"/>
<gene>
    <name evidence="1" type="ORF">FBU59_001733</name>
</gene>
<dbReference type="Proteomes" id="UP001150603">
    <property type="component" value="Unassembled WGS sequence"/>
</dbReference>
<dbReference type="EMBL" id="JANBPW010000827">
    <property type="protein sequence ID" value="KAJ1948142.1"/>
    <property type="molecule type" value="Genomic_DNA"/>
</dbReference>
<protein>
    <submittedName>
        <fullName evidence="1">Uncharacterized protein</fullName>
    </submittedName>
</protein>
<evidence type="ECO:0000313" key="1">
    <source>
        <dbReference type="EMBL" id="KAJ1948142.1"/>
    </source>
</evidence>
<keyword evidence="2" id="KW-1185">Reference proteome</keyword>
<comment type="caution">
    <text evidence="1">The sequence shown here is derived from an EMBL/GenBank/DDBJ whole genome shotgun (WGS) entry which is preliminary data.</text>
</comment>
<name>A0ACC1JDD4_9FUNG</name>
<accession>A0ACC1JDD4</accession>
<organism evidence="1 2">
    <name type="scientific">Linderina macrospora</name>
    <dbReference type="NCBI Taxonomy" id="4868"/>
    <lineage>
        <taxon>Eukaryota</taxon>
        <taxon>Fungi</taxon>
        <taxon>Fungi incertae sedis</taxon>
        <taxon>Zoopagomycota</taxon>
        <taxon>Kickxellomycotina</taxon>
        <taxon>Kickxellomycetes</taxon>
        <taxon>Kickxellales</taxon>
        <taxon>Kickxellaceae</taxon>
        <taxon>Linderina</taxon>
    </lineage>
</organism>
<sequence length="487" mass="52382">MAARIEQYFSTVRRSDTATTPAAAAHTEISLARHILQSCNIFFGELERIKLGVHGECARALCQSEWAVAETHVDRLLHELCTTEQSTQTCPDIQQLVDASQATIGSLRACIRTLVARTELRDTNEYVLRTAAMALHTVAMEIRLAHDELHTLKSASRPMGDRAPHKPDSDRPMVHASADQLPPNALDAADNGAVVDHGSDDDLLVSNAVREASALASLLRIFTRVSQHSWVSNRSHLAHAPSVPSPLSSGASTLQHRRWVSEDIETESNTTPGLRISVNGSRRTSATAASHATTAPLSTISVHSITEAPPSHLRNQSDSQLQISTSSNGSPNLYATPPPLVQHKSALSMRWSSRQPSIGGGTPTLAGSEPAERSKQVRFTTAGQSAGDQAIDQGSLQELMQALPKLEQAIVDLETAVGDASLDRAPAAKSLVTAFAQISKISSRTGMVKHYDKNILRCLKATMQAVKTLMPLISSTKEQAAASREPK</sequence>